<evidence type="ECO:0000313" key="6">
    <source>
        <dbReference type="Proteomes" id="UP000249165"/>
    </source>
</evidence>
<dbReference type="PROSITE" id="PS50122">
    <property type="entry name" value="CHEB"/>
    <property type="match status" value="1"/>
</dbReference>
<feature type="active site" evidence="1">
    <location>
        <position position="25"/>
    </location>
</feature>
<accession>A0A327XL28</accession>
<feature type="domain" description="CheB-type methylesterase" evidence="3">
    <location>
        <begin position="7"/>
        <end position="203"/>
    </location>
</feature>
<gene>
    <name evidence="5" type="ORF">ATI53_10697</name>
</gene>
<evidence type="ECO:0000256" key="1">
    <source>
        <dbReference type="PROSITE-ProRule" id="PRU00050"/>
    </source>
</evidence>
<dbReference type="Pfam" id="PF03705">
    <property type="entry name" value="CheR_N"/>
    <property type="match status" value="1"/>
</dbReference>
<evidence type="ECO:0000256" key="2">
    <source>
        <dbReference type="SAM" id="MobiDB-lite"/>
    </source>
</evidence>
<dbReference type="SUPFAM" id="SSF55785">
    <property type="entry name" value="PYP-like sensor domain (PAS domain)"/>
    <property type="match status" value="1"/>
</dbReference>
<dbReference type="RefSeq" id="WP_240778648.1">
    <property type="nucleotide sequence ID" value="NZ_LIQE01000075.1"/>
</dbReference>
<dbReference type="SMART" id="SM00138">
    <property type="entry name" value="MeTrc"/>
    <property type="match status" value="1"/>
</dbReference>
<dbReference type="Gene3D" id="3.40.50.180">
    <property type="entry name" value="Methylesterase CheB, C-terminal domain"/>
    <property type="match status" value="1"/>
</dbReference>
<organism evidence="5 6">
    <name type="scientific">Salipiger aestuarii</name>
    <dbReference type="NCBI Taxonomy" id="568098"/>
    <lineage>
        <taxon>Bacteria</taxon>
        <taxon>Pseudomonadati</taxon>
        <taxon>Pseudomonadota</taxon>
        <taxon>Alphaproteobacteria</taxon>
        <taxon>Rhodobacterales</taxon>
        <taxon>Roseobacteraceae</taxon>
        <taxon>Salipiger</taxon>
    </lineage>
</organism>
<dbReference type="PROSITE" id="PS50123">
    <property type="entry name" value="CHER"/>
    <property type="match status" value="1"/>
</dbReference>
<dbReference type="CDD" id="cd16434">
    <property type="entry name" value="CheB-CheR_fusion"/>
    <property type="match status" value="1"/>
</dbReference>
<keyword evidence="1" id="KW-0145">Chemotaxis</keyword>
<dbReference type="Pfam" id="PF01739">
    <property type="entry name" value="CheR"/>
    <property type="match status" value="1"/>
</dbReference>
<feature type="region of interest" description="Disordered" evidence="2">
    <location>
        <begin position="496"/>
        <end position="518"/>
    </location>
</feature>
<protein>
    <submittedName>
        <fullName evidence="5">Two-component system CheB/CheR fusion protein</fullName>
    </submittedName>
</protein>
<dbReference type="InterPro" id="IPR022642">
    <property type="entry name" value="CheR_C"/>
</dbReference>
<proteinExistence type="predicted"/>
<dbReference type="Pfam" id="PF13596">
    <property type="entry name" value="PAS_10"/>
    <property type="match status" value="1"/>
</dbReference>
<dbReference type="InterPro" id="IPR000673">
    <property type="entry name" value="Sig_transdc_resp-reg_Me-estase"/>
</dbReference>
<reference evidence="5 6" key="1">
    <citation type="submission" date="2018-06" db="EMBL/GenBank/DDBJ databases">
        <title>Genomic Encyclopedia of Archaeal and Bacterial Type Strains, Phase II (KMG-II): from individual species to whole genera.</title>
        <authorList>
            <person name="Goeker M."/>
        </authorList>
    </citation>
    <scope>NUCLEOTIDE SEQUENCE [LARGE SCALE GENOMIC DNA]</scope>
    <source>
        <strain evidence="5 6">DSM 22011</strain>
    </source>
</reference>
<name>A0A327XL28_9RHOB</name>
<dbReference type="GO" id="GO:0000156">
    <property type="term" value="F:phosphorelay response regulator activity"/>
    <property type="evidence" value="ECO:0007669"/>
    <property type="project" value="InterPro"/>
</dbReference>
<evidence type="ECO:0000259" key="3">
    <source>
        <dbReference type="PROSITE" id="PS50122"/>
    </source>
</evidence>
<dbReference type="GO" id="GO:0008984">
    <property type="term" value="F:protein-glutamate methylesterase activity"/>
    <property type="evidence" value="ECO:0007669"/>
    <property type="project" value="InterPro"/>
</dbReference>
<dbReference type="InterPro" id="IPR029063">
    <property type="entry name" value="SAM-dependent_MTases_sf"/>
</dbReference>
<dbReference type="InterPro" id="IPR022641">
    <property type="entry name" value="CheR_N"/>
</dbReference>
<dbReference type="SUPFAM" id="SSF53335">
    <property type="entry name" value="S-adenosyl-L-methionine-dependent methyltransferases"/>
    <property type="match status" value="1"/>
</dbReference>
<dbReference type="PANTHER" id="PTHR24422:SF10">
    <property type="entry name" value="CHEMOTAXIS PROTEIN METHYLTRANSFERASE 2"/>
    <property type="match status" value="1"/>
</dbReference>
<evidence type="ECO:0000313" key="5">
    <source>
        <dbReference type="EMBL" id="RAK09443.1"/>
    </source>
</evidence>
<feature type="domain" description="CheR-type methyltransferase" evidence="4">
    <location>
        <begin position="222"/>
        <end position="479"/>
    </location>
</feature>
<feature type="active site" evidence="1">
    <location>
        <position position="52"/>
    </location>
</feature>
<sequence length="866" mass="96497">MSEDAAPNTGPASCGTIPVVAIGASAGGLVPLEDFFRTAPADAGWCYIVIQHLSPDYRSVMDEVLGRKTRMRIMHIQDGLEIAPNTIYLNRPNTRSTLDYNTFRTSTYTPEDHVPHLPIDSMFASLASRGGDRTAAVILSGAGRDGANGAQILHAAGGALLVQAPQDADFPSMPRAALALGIHDRIASAARLADDIREIFDTGQRASPPPDAGSEPDITAAILELLEKQHHLDFGSYKEINVQRRILRRRALRGIDDPRQYLDLLMADPDAVNELYQDLLIGVTHFYRDPEAIALLRTSVIEPLVDRKSDHEIIRVWVAGCASGEEAYTIAIELNEAMEKSGNHRSFRIIATDVHRQSIDQASTGTYSEQAVRRVPQHLRDKYFTRKGNLYAVAPVLRQRIIFSVHDALSDPPFLDLDLVSCRNLLIYLRDKSQARVISMFSFGLRRHGALLLGPSETLGRFHEQFQVVNARWRLFRKATDRRLFDSAVVSRNTHIAPRSHAPHAHNDDSIPTPKPQPRLSPMLREFADMRGREAMLRAYDVLLKRYTPASLLVTSDSEVLSWFGAASVFVDTRSNLTDWSVEHILHRDLHFVINVALEKLRSGDFETFSRRVEIELGEMHPQAVTLTFEPLDRTSKPGLMLIRIRLEDGAEQLPAAPADQAGEEISSQDAMLLARRVHELERDLRLTEETLQHVTERLEASGEELQASNEELQASNEELQASNEELQSANEELHAVNEALVAVSAEHEHKIVELSSLNAETEQLLDRLNTGVIVVDEALLVKRFSGLVGRLFSLEPHDVNRKLSVIGPRFSFIDLTEATRRVLETNETIIARGLCEGRGITIEVRPALDDHGNGTGAFVIFRPED</sequence>
<feature type="active site" evidence="1">
    <location>
        <position position="145"/>
    </location>
</feature>
<dbReference type="SUPFAM" id="SSF47757">
    <property type="entry name" value="Chemotaxis receptor methyltransferase CheR, N-terminal domain"/>
    <property type="match status" value="1"/>
</dbReference>
<dbReference type="Gene3D" id="3.40.50.150">
    <property type="entry name" value="Vaccinia Virus protein VP39"/>
    <property type="match status" value="1"/>
</dbReference>
<comment type="caution">
    <text evidence="5">The sequence shown here is derived from an EMBL/GenBank/DDBJ whole genome shotgun (WGS) entry which is preliminary data.</text>
</comment>
<keyword evidence="1" id="KW-0378">Hydrolase</keyword>
<dbReference type="PRINTS" id="PR00996">
    <property type="entry name" value="CHERMTFRASE"/>
</dbReference>
<keyword evidence="6" id="KW-1185">Reference proteome</keyword>
<dbReference type="InterPro" id="IPR035909">
    <property type="entry name" value="CheB_C"/>
</dbReference>
<dbReference type="PANTHER" id="PTHR24422">
    <property type="entry name" value="CHEMOTAXIS PROTEIN METHYLTRANSFERASE"/>
    <property type="match status" value="1"/>
</dbReference>
<dbReference type="EMBL" id="QLMG01000069">
    <property type="protein sequence ID" value="RAK09443.1"/>
    <property type="molecule type" value="Genomic_DNA"/>
</dbReference>
<dbReference type="Proteomes" id="UP000249165">
    <property type="component" value="Unassembled WGS sequence"/>
</dbReference>
<dbReference type="Gene3D" id="3.30.450.20">
    <property type="entry name" value="PAS domain"/>
    <property type="match status" value="1"/>
</dbReference>
<feature type="compositionally biased region" description="Polar residues" evidence="2">
    <location>
        <begin position="707"/>
        <end position="725"/>
    </location>
</feature>
<dbReference type="GO" id="GO:0006935">
    <property type="term" value="P:chemotaxis"/>
    <property type="evidence" value="ECO:0007669"/>
    <property type="project" value="UniProtKB-UniRule"/>
</dbReference>
<evidence type="ECO:0000259" key="4">
    <source>
        <dbReference type="PROSITE" id="PS50123"/>
    </source>
</evidence>
<dbReference type="InterPro" id="IPR050903">
    <property type="entry name" value="Bact_Chemotaxis_MeTrfase"/>
</dbReference>
<feature type="region of interest" description="Disordered" evidence="2">
    <location>
        <begin position="704"/>
        <end position="725"/>
    </location>
</feature>
<dbReference type="AlphaFoldDB" id="A0A327XL28"/>
<dbReference type="Pfam" id="PF01339">
    <property type="entry name" value="CheB_methylest"/>
    <property type="match status" value="1"/>
</dbReference>
<dbReference type="GO" id="GO:0008757">
    <property type="term" value="F:S-adenosylmethionine-dependent methyltransferase activity"/>
    <property type="evidence" value="ECO:0007669"/>
    <property type="project" value="InterPro"/>
</dbReference>
<dbReference type="InterPro" id="IPR000780">
    <property type="entry name" value="CheR_MeTrfase"/>
</dbReference>
<dbReference type="InterPro" id="IPR035965">
    <property type="entry name" value="PAS-like_dom_sf"/>
</dbReference>
<dbReference type="GO" id="GO:0005737">
    <property type="term" value="C:cytoplasm"/>
    <property type="evidence" value="ECO:0007669"/>
    <property type="project" value="InterPro"/>
</dbReference>
<dbReference type="SUPFAM" id="SSF52738">
    <property type="entry name" value="Methylesterase CheB, C-terminal domain"/>
    <property type="match status" value="1"/>
</dbReference>